<proteinExistence type="predicted"/>
<protein>
    <submittedName>
        <fullName evidence="2">BAR domain-containing protein</fullName>
    </submittedName>
</protein>
<evidence type="ECO:0000256" key="1">
    <source>
        <dbReference type="SAM" id="Coils"/>
    </source>
</evidence>
<dbReference type="AlphaFoldDB" id="A0A183CUC3"/>
<keyword evidence="1" id="KW-0175">Coiled coil</keyword>
<reference evidence="2" key="1">
    <citation type="submission" date="2016-06" db="UniProtKB">
        <authorList>
            <consortium name="WormBaseParasite"/>
        </authorList>
    </citation>
    <scope>IDENTIFICATION</scope>
</reference>
<evidence type="ECO:0000313" key="2">
    <source>
        <dbReference type="WBParaSite" id="GPUH_0000006301-mRNA-1"/>
    </source>
</evidence>
<organism evidence="2">
    <name type="scientific">Gongylonema pulchrum</name>
    <dbReference type="NCBI Taxonomy" id="637853"/>
    <lineage>
        <taxon>Eukaryota</taxon>
        <taxon>Metazoa</taxon>
        <taxon>Ecdysozoa</taxon>
        <taxon>Nematoda</taxon>
        <taxon>Chromadorea</taxon>
        <taxon>Rhabditida</taxon>
        <taxon>Spirurina</taxon>
        <taxon>Spiruromorpha</taxon>
        <taxon>Spiruroidea</taxon>
        <taxon>Gongylonematidae</taxon>
        <taxon>Gongylonema</taxon>
    </lineage>
</organism>
<name>A0A183CUC3_9BILA</name>
<feature type="coiled-coil region" evidence="1">
    <location>
        <begin position="90"/>
        <end position="117"/>
    </location>
</feature>
<accession>A0A183CUC3</accession>
<dbReference type="WBParaSite" id="GPUH_0000006301-mRNA-1">
    <property type="protein sequence ID" value="GPUH_0000006301-mRNA-1"/>
    <property type="gene ID" value="GPUH_0000006301"/>
</dbReference>
<sequence length="213" mass="24056">LTFGVFLFKFNEFRISFFTSAQFYQIFSGSTKSDISTAKSTGGDTAAAPAGPKLTKSQIESFNRRAKKVGEGLKELTKVASNTKNFDEKLQQDKQRIKDIDMRLKTLSKKEQSLNAELTKQMDVHFRLPSSQINEEHSDSNFYGVCELVDGYQKTVDNLDKAMSKLEQIRKVPAIKSIGSKMPNTPTVDEIDEIIIVMKRFIAKLRIQVSVFP</sequence>